<dbReference type="PROSITE" id="PS51278">
    <property type="entry name" value="GATASE_TYPE_2"/>
    <property type="match status" value="1"/>
</dbReference>
<sequence length="1513" mass="163704">MAFLEREEHDACGIVAWVEKGAQPTHSNVERVLRALDQMKHRAGFVEEEGDGSGILVDLPRAIWEKKLGGNDAARQLVANPGFAVAHVLVTDEMRSSDGLAIDFMSVARKVPILAEEAGFTHCKTLVDPVDPDALGPGGRKEGIHFLQFAFLYNDTKASTAQVDAACYQLLKDIEARLSVHVASLSSQSTVYKVRGDSDTLRAYYSDLCDEEFVSRVTIGHNRYSTNTTTSSERVQPFTLLGHNGELNTIHRLREESRMVNIQPVPGGSDSQDLDRFLEGLIHHYSYSLIEAMEIAFPPIIHEIKQMSGDLQNLYMYIRSLFGPFAQGPAGIVSRHGREAVFSVDAMGLRPLWMVETDSSLIFSSEQGVVALSEMIHDPRPLSPGEKIYLELPPGEATIVHSYPEAQRLVLTRMSERHDMKGYGQGVSFHGPLVWGDTHLTPNRASDGSREARMAVFGWDQEDVRNLEAQTTNGAEPIRSLGFDGPLAALSAERQNVADYLKETVAVVTNPAVDREREIEHFSTRVVLGGRPHVDGSSRNLQHLELQCPLLLGGHSLPEADRYRALATKVGTQLYEDVIRFFMRDGHALCEIYPRLLPSESLEDALARIAEEVKQGVQRGARLFVLDDRFSFDDGGTFVDPALAVAKTHRVLRELVVEGLSARRSASVIVRSGAVRNLHDVMVLAGLGADAICPYLYMETAYEVDGWKGIENVYAALSKGIEKVLSTLGIHELRGYDRLFSAIGLSETIADLLEIRTFFGAGSGADLSTFAEVARDRALRLKQPKAAVARPYQLWPRIWKSAGDVASGTLSFAEYSAKLRDLEIKQPISLRHTLDIIPQPAERSAVDVDLSVGDHSLPFLISSMSFGSQSEIAFRSYAEAAKRLDMLSLNGEGGEIKDMLGKYAKHRGHQIASGRFGVNAELCNSVDLLEIKIGQGAKPGEGGHLPGSKVSVKVAAARNARQGTDLISPSNNHDIYSIEDLAQMIDELKTVNSRAKVSVKVPVVPGIGTIAVGIAKAGADIITLSGFDGGTGAARAHALKHVGLPVEIGVKLAHEALLDAGLRDLVELWADGGMKNGYDVVKMVLLGANRVGFGTMAMVAVGCTSCRACHKDTCHVGIATQIETVEQAAAHGLKAFVPREFDLAVANLERFFGGLAQEVREVVAMLGATSLQSLVGKSEFLQQTRYQDRIDLSDLIKHHVAVSYHYQKLAVRPSSVSRQSITAKLGQQAMTAMAAGSESLQFGADSVNSGERIIGGMLSGSVVRTEIRERKKGLSRASVGLLSGSVAGNGFGAYNATGIHLRVEGGAQDGVGKGALGGKVIILKGLNERGRRINGSVGKGLAYGAQRGLFIVQGNADARAGIRLSGADLIIGGEVDSPIDDSKGYLASRANVKGFAFEYMTGGRALVMGDPGPWICSGMTGGFVYLRIDYEMGLTPDALRRRIAKGAKVSLTHLHPGGILDVQELLGHYQKELIRSGQQDAAEKLQPLIQSPDDHFMVIRPGSELTDQDIATE</sequence>
<dbReference type="Pfam" id="PF01645">
    <property type="entry name" value="Glu_synthase"/>
    <property type="match status" value="1"/>
</dbReference>
<comment type="cofactor">
    <cofactor evidence="2">
        <name>[3Fe-4S] cluster</name>
        <dbReference type="ChEBI" id="CHEBI:21137"/>
    </cofactor>
</comment>
<evidence type="ECO:0000256" key="12">
    <source>
        <dbReference type="ARBA" id="ARBA00023164"/>
    </source>
</evidence>
<evidence type="ECO:0000256" key="10">
    <source>
        <dbReference type="ARBA" id="ARBA00023004"/>
    </source>
</evidence>
<keyword evidence="10" id="KW-0408">Iron</keyword>
<dbReference type="Gene3D" id="2.160.20.60">
    <property type="entry name" value="Glutamate synthase, alpha subunit, C-terminal domain"/>
    <property type="match status" value="1"/>
</dbReference>
<gene>
    <name evidence="16" type="ORF">ATW55_08920</name>
</gene>
<keyword evidence="4" id="KW-0028">Amino-acid biosynthesis</keyword>
<dbReference type="Proteomes" id="UP000053557">
    <property type="component" value="Unassembled WGS sequence"/>
</dbReference>
<dbReference type="SUPFAM" id="SSF51395">
    <property type="entry name" value="FMN-linked oxidoreductases"/>
    <property type="match status" value="1"/>
</dbReference>
<dbReference type="InterPro" id="IPR050711">
    <property type="entry name" value="ET-N_metabolism_enzyme"/>
</dbReference>
<feature type="domain" description="Glutamine amidotransferase type-2" evidence="15">
    <location>
        <begin position="12"/>
        <end position="393"/>
    </location>
</feature>
<dbReference type="Pfam" id="PF04898">
    <property type="entry name" value="Glu_syn_central"/>
    <property type="match status" value="1"/>
</dbReference>
<proteinExistence type="inferred from homology"/>
<dbReference type="Pfam" id="PF01493">
    <property type="entry name" value="GXGXG"/>
    <property type="match status" value="1"/>
</dbReference>
<dbReference type="PANTHER" id="PTHR11938:SF133">
    <property type="entry name" value="GLUTAMATE SYNTHASE (NADH)"/>
    <property type="match status" value="1"/>
</dbReference>
<dbReference type="InterPro" id="IPR036485">
    <property type="entry name" value="Glu_synth_asu_C_sf"/>
</dbReference>
<keyword evidence="6" id="KW-0288">FMN</keyword>
<comment type="pathway">
    <text evidence="14">Amino-acid biosynthesis.</text>
</comment>
<dbReference type="GO" id="GO:0015930">
    <property type="term" value="F:glutamate synthase activity"/>
    <property type="evidence" value="ECO:0007669"/>
    <property type="project" value="InterPro"/>
</dbReference>
<dbReference type="InterPro" id="IPR029055">
    <property type="entry name" value="Ntn_hydrolases_N"/>
</dbReference>
<evidence type="ECO:0000256" key="7">
    <source>
        <dbReference type="ARBA" id="ARBA00022723"/>
    </source>
</evidence>
<comment type="similarity">
    <text evidence="3">Belongs to the glutamate synthase family.</text>
</comment>
<dbReference type="CDD" id="cd00504">
    <property type="entry name" value="GXGXG"/>
    <property type="match status" value="1"/>
</dbReference>
<dbReference type="InterPro" id="IPR002932">
    <property type="entry name" value="Glu_synthdom"/>
</dbReference>
<evidence type="ECO:0000256" key="6">
    <source>
        <dbReference type="ARBA" id="ARBA00022643"/>
    </source>
</evidence>
<dbReference type="InterPro" id="IPR013785">
    <property type="entry name" value="Aldolase_TIM"/>
</dbReference>
<comment type="cofactor">
    <cofactor evidence="1">
        <name>FMN</name>
        <dbReference type="ChEBI" id="CHEBI:58210"/>
    </cofactor>
</comment>
<evidence type="ECO:0000256" key="3">
    <source>
        <dbReference type="ARBA" id="ARBA00009716"/>
    </source>
</evidence>
<dbReference type="GO" id="GO:0051538">
    <property type="term" value="F:3 iron, 4 sulfur cluster binding"/>
    <property type="evidence" value="ECO:0007669"/>
    <property type="project" value="UniProtKB-KW"/>
</dbReference>
<evidence type="ECO:0000256" key="11">
    <source>
        <dbReference type="ARBA" id="ARBA00023014"/>
    </source>
</evidence>
<dbReference type="GO" id="GO:0006537">
    <property type="term" value="P:glutamate biosynthetic process"/>
    <property type="evidence" value="ECO:0007669"/>
    <property type="project" value="UniProtKB-KW"/>
</dbReference>
<dbReference type="EMBL" id="LPVJ01000009">
    <property type="protein sequence ID" value="KUO96907.1"/>
    <property type="molecule type" value="Genomic_DNA"/>
</dbReference>
<evidence type="ECO:0000256" key="5">
    <source>
        <dbReference type="ARBA" id="ARBA00022630"/>
    </source>
</evidence>
<keyword evidence="11" id="KW-0411">Iron-sulfur</keyword>
<keyword evidence="9" id="KW-0560">Oxidoreductase</keyword>
<evidence type="ECO:0000256" key="2">
    <source>
        <dbReference type="ARBA" id="ARBA00001927"/>
    </source>
</evidence>
<evidence type="ECO:0000256" key="13">
    <source>
        <dbReference type="ARBA" id="ARBA00023291"/>
    </source>
</evidence>
<dbReference type="GO" id="GO:0019676">
    <property type="term" value="P:ammonia assimilation cycle"/>
    <property type="evidence" value="ECO:0007669"/>
    <property type="project" value="TreeGrafter"/>
</dbReference>
<dbReference type="InterPro" id="IPR017932">
    <property type="entry name" value="GATase_2_dom"/>
</dbReference>
<dbReference type="InterPro" id="IPR006982">
    <property type="entry name" value="Glu_synth_centr_N"/>
</dbReference>
<dbReference type="RefSeq" id="WP_067713025.1">
    <property type="nucleotide sequence ID" value="NZ_LPVJ01000009.1"/>
</dbReference>
<accession>A0A101XSS4</accession>
<keyword evidence="7" id="KW-0479">Metal-binding</keyword>
<keyword evidence="17" id="KW-1185">Reference proteome</keyword>
<keyword evidence="8" id="KW-0315">Glutamine amidotransferase</keyword>
<dbReference type="InterPro" id="IPR002489">
    <property type="entry name" value="Glu_synth_asu_C"/>
</dbReference>
<dbReference type="Pfam" id="PF00310">
    <property type="entry name" value="GATase_2"/>
    <property type="match status" value="1"/>
</dbReference>
<keyword evidence="13" id="KW-0003">3Fe-4S</keyword>
<evidence type="ECO:0000256" key="1">
    <source>
        <dbReference type="ARBA" id="ARBA00001917"/>
    </source>
</evidence>
<evidence type="ECO:0000256" key="14">
    <source>
        <dbReference type="ARBA" id="ARBA00029440"/>
    </source>
</evidence>
<dbReference type="Gene3D" id="3.20.20.70">
    <property type="entry name" value="Aldolase class I"/>
    <property type="match status" value="2"/>
</dbReference>
<evidence type="ECO:0000256" key="8">
    <source>
        <dbReference type="ARBA" id="ARBA00022962"/>
    </source>
</evidence>
<comment type="caution">
    <text evidence="16">The sequence shown here is derived from an EMBL/GenBank/DDBJ whole genome shotgun (WGS) entry which is preliminary data.</text>
</comment>
<dbReference type="SUPFAM" id="SSF69336">
    <property type="entry name" value="Alpha subunit of glutamate synthase, C-terminal domain"/>
    <property type="match status" value="1"/>
</dbReference>
<evidence type="ECO:0000256" key="9">
    <source>
        <dbReference type="ARBA" id="ARBA00023002"/>
    </source>
</evidence>
<evidence type="ECO:0000313" key="17">
    <source>
        <dbReference type="Proteomes" id="UP000053557"/>
    </source>
</evidence>
<dbReference type="SUPFAM" id="SSF56235">
    <property type="entry name" value="N-terminal nucleophile aminohydrolases (Ntn hydrolases)"/>
    <property type="match status" value="1"/>
</dbReference>
<protein>
    <submittedName>
        <fullName evidence="16">Glutamate synthase</fullName>
    </submittedName>
</protein>
<keyword evidence="12" id="KW-0314">Glutamate biosynthesis</keyword>
<name>A0A101XSS4_9BACL</name>
<dbReference type="CDD" id="cd02808">
    <property type="entry name" value="GltS_FMN"/>
    <property type="match status" value="1"/>
</dbReference>
<dbReference type="Gene3D" id="3.60.20.10">
    <property type="entry name" value="Glutamine Phosphoribosylpyrophosphate, subunit 1, domain 1"/>
    <property type="match status" value="1"/>
</dbReference>
<dbReference type="GO" id="GO:0046872">
    <property type="term" value="F:metal ion binding"/>
    <property type="evidence" value="ECO:0007669"/>
    <property type="project" value="UniProtKB-KW"/>
</dbReference>
<evidence type="ECO:0000256" key="4">
    <source>
        <dbReference type="ARBA" id="ARBA00022605"/>
    </source>
</evidence>
<reference evidence="16 17" key="1">
    <citation type="submission" date="2015-12" db="EMBL/GenBank/DDBJ databases">
        <title>Draft genome sequence of Acidibacillus ferrooxidans ITV001, isolated from a chalcopyrite acid mine drainage site in Brazil.</title>
        <authorList>
            <person name="Dall'Agnol H."/>
            <person name="Nancucheo I."/>
            <person name="Johnson B."/>
            <person name="Oliveira R."/>
            <person name="Leite L."/>
            <person name="Pylro V."/>
            <person name="Nunes G.L."/>
            <person name="Tzotzos G."/>
            <person name="Fernandes G.R."/>
            <person name="Dutra J."/>
            <person name="Orellana S.C."/>
            <person name="Oliveira G."/>
        </authorList>
    </citation>
    <scope>NUCLEOTIDE SEQUENCE [LARGE SCALE GENOMIC DNA]</scope>
    <source>
        <strain evidence="17">ITV01</strain>
    </source>
</reference>
<dbReference type="OrthoDB" id="9758182at2"/>
<evidence type="ECO:0000313" key="16">
    <source>
        <dbReference type="EMBL" id="KUO96907.1"/>
    </source>
</evidence>
<keyword evidence="5" id="KW-0285">Flavoprotein</keyword>
<dbReference type="PANTHER" id="PTHR11938">
    <property type="entry name" value="FAD NADPH DEHYDROGENASE/OXIDOREDUCTASE"/>
    <property type="match status" value="1"/>
</dbReference>
<organism evidence="16 17">
    <name type="scientific">Ferroacidibacillus organovorans</name>
    <dbReference type="NCBI Taxonomy" id="1765683"/>
    <lineage>
        <taxon>Bacteria</taxon>
        <taxon>Bacillati</taxon>
        <taxon>Bacillota</taxon>
        <taxon>Bacilli</taxon>
        <taxon>Bacillales</taxon>
        <taxon>Alicyclobacillaceae</taxon>
        <taxon>Ferroacidibacillus</taxon>
    </lineage>
</organism>
<evidence type="ECO:0000259" key="15">
    <source>
        <dbReference type="PROSITE" id="PS51278"/>
    </source>
</evidence>